<keyword evidence="1" id="KW-0175">Coiled coil</keyword>
<evidence type="ECO:0000313" key="4">
    <source>
        <dbReference type="EMBL" id="OTG02837.1"/>
    </source>
</evidence>
<proteinExistence type="predicted"/>
<evidence type="ECO:0000256" key="1">
    <source>
        <dbReference type="SAM" id="Coils"/>
    </source>
</evidence>
<dbReference type="STRING" id="4232.A0A251SVD6"/>
<gene>
    <name evidence="4" type="ORF">HannXRQ_Chr13g0417491</name>
    <name evidence="3" type="ORF">HanXRQr2_Chr13g0606681</name>
</gene>
<reference evidence="4" key="2">
    <citation type="submission" date="2017-02" db="EMBL/GenBank/DDBJ databases">
        <title>Sunflower complete genome.</title>
        <authorList>
            <person name="Langlade N."/>
            <person name="Munos S."/>
        </authorList>
    </citation>
    <scope>NUCLEOTIDE SEQUENCE [LARGE SCALE GENOMIC DNA]</scope>
    <source>
        <tissue evidence="4">Leaves</tissue>
    </source>
</reference>
<dbReference type="EMBL" id="MNCJ02000328">
    <property type="protein sequence ID" value="KAF5774960.1"/>
    <property type="molecule type" value="Genomic_DNA"/>
</dbReference>
<feature type="region of interest" description="Disordered" evidence="2">
    <location>
        <begin position="27"/>
        <end position="47"/>
    </location>
</feature>
<protein>
    <submittedName>
        <fullName evidence="4">Uncharacterized protein</fullName>
    </submittedName>
</protein>
<accession>A0A251SVD6</accession>
<organism evidence="4 5">
    <name type="scientific">Helianthus annuus</name>
    <name type="common">Common sunflower</name>
    <dbReference type="NCBI Taxonomy" id="4232"/>
    <lineage>
        <taxon>Eukaryota</taxon>
        <taxon>Viridiplantae</taxon>
        <taxon>Streptophyta</taxon>
        <taxon>Embryophyta</taxon>
        <taxon>Tracheophyta</taxon>
        <taxon>Spermatophyta</taxon>
        <taxon>Magnoliopsida</taxon>
        <taxon>eudicotyledons</taxon>
        <taxon>Gunneridae</taxon>
        <taxon>Pentapetalae</taxon>
        <taxon>asterids</taxon>
        <taxon>campanulids</taxon>
        <taxon>Asterales</taxon>
        <taxon>Asteraceae</taxon>
        <taxon>Asteroideae</taxon>
        <taxon>Heliantheae alliance</taxon>
        <taxon>Heliantheae</taxon>
        <taxon>Helianthus</taxon>
    </lineage>
</organism>
<dbReference type="AlphaFoldDB" id="A0A251SVD6"/>
<dbReference type="EMBL" id="CM007902">
    <property type="protein sequence ID" value="OTG02837.1"/>
    <property type="molecule type" value="Genomic_DNA"/>
</dbReference>
<reference evidence="3" key="3">
    <citation type="submission" date="2020-06" db="EMBL/GenBank/DDBJ databases">
        <title>Helianthus annuus Genome sequencing and assembly Release 2.</title>
        <authorList>
            <person name="Gouzy J."/>
            <person name="Langlade N."/>
            <person name="Munos S."/>
        </authorList>
    </citation>
    <scope>NUCLEOTIDE SEQUENCE</scope>
    <source>
        <tissue evidence="3">Leaves</tissue>
    </source>
</reference>
<name>A0A251SVD6_HELAN</name>
<feature type="coiled-coil region" evidence="1">
    <location>
        <begin position="69"/>
        <end position="96"/>
    </location>
</feature>
<keyword evidence="5" id="KW-1185">Reference proteome</keyword>
<feature type="compositionally biased region" description="Polar residues" evidence="2">
    <location>
        <begin position="38"/>
        <end position="47"/>
    </location>
</feature>
<reference evidence="3 5" key="1">
    <citation type="journal article" date="2017" name="Nature">
        <title>The sunflower genome provides insights into oil metabolism, flowering and Asterid evolution.</title>
        <authorList>
            <person name="Badouin H."/>
            <person name="Gouzy J."/>
            <person name="Grassa C.J."/>
            <person name="Murat F."/>
            <person name="Staton S.E."/>
            <person name="Cottret L."/>
            <person name="Lelandais-Briere C."/>
            <person name="Owens G.L."/>
            <person name="Carrere S."/>
            <person name="Mayjonade B."/>
            <person name="Legrand L."/>
            <person name="Gill N."/>
            <person name="Kane N.C."/>
            <person name="Bowers J.E."/>
            <person name="Hubner S."/>
            <person name="Bellec A."/>
            <person name="Berard A."/>
            <person name="Berges H."/>
            <person name="Blanchet N."/>
            <person name="Boniface M.C."/>
            <person name="Brunel D."/>
            <person name="Catrice O."/>
            <person name="Chaidir N."/>
            <person name="Claudel C."/>
            <person name="Donnadieu C."/>
            <person name="Faraut T."/>
            <person name="Fievet G."/>
            <person name="Helmstetter N."/>
            <person name="King M."/>
            <person name="Knapp S.J."/>
            <person name="Lai Z."/>
            <person name="Le Paslier M.C."/>
            <person name="Lippi Y."/>
            <person name="Lorenzon L."/>
            <person name="Mandel J.R."/>
            <person name="Marage G."/>
            <person name="Marchand G."/>
            <person name="Marquand E."/>
            <person name="Bret-Mestries E."/>
            <person name="Morien E."/>
            <person name="Nambeesan S."/>
            <person name="Nguyen T."/>
            <person name="Pegot-Espagnet P."/>
            <person name="Pouilly N."/>
            <person name="Raftis F."/>
            <person name="Sallet E."/>
            <person name="Schiex T."/>
            <person name="Thomas J."/>
            <person name="Vandecasteele C."/>
            <person name="Vares D."/>
            <person name="Vear F."/>
            <person name="Vautrin S."/>
            <person name="Crespi M."/>
            <person name="Mangin B."/>
            <person name="Burke J.M."/>
            <person name="Salse J."/>
            <person name="Munos S."/>
            <person name="Vincourt P."/>
            <person name="Rieseberg L.H."/>
            <person name="Langlade N.B."/>
        </authorList>
    </citation>
    <scope>NUCLEOTIDE SEQUENCE [LARGE SCALE GENOMIC DNA]</scope>
    <source>
        <strain evidence="5">cv. SF193</strain>
        <tissue evidence="3">Leaves</tissue>
    </source>
</reference>
<sequence length="110" mass="12797">MLEAAIFGGVPEGAGYRVPYVRNRYRRNGVGRNNGPYTRSTPRFPSPTLTAQRFIREQQNEEYLASLQADREKDLLEQAAREAAMEEEKRKLEQENWKTLYQAHFVLFSS</sequence>
<evidence type="ECO:0000313" key="3">
    <source>
        <dbReference type="EMBL" id="KAF5774960.1"/>
    </source>
</evidence>
<evidence type="ECO:0000313" key="5">
    <source>
        <dbReference type="Proteomes" id="UP000215914"/>
    </source>
</evidence>
<evidence type="ECO:0000256" key="2">
    <source>
        <dbReference type="SAM" id="MobiDB-lite"/>
    </source>
</evidence>
<dbReference type="Proteomes" id="UP000215914">
    <property type="component" value="Chromosome 13"/>
</dbReference>
<dbReference type="InParanoid" id="A0A251SVD6"/>
<dbReference type="Gramene" id="mRNA:HanXRQr2_Chr13g0606681">
    <property type="protein sequence ID" value="mRNA:HanXRQr2_Chr13g0606681"/>
    <property type="gene ID" value="HanXRQr2_Chr13g0606681"/>
</dbReference>